<evidence type="ECO:0000313" key="2">
    <source>
        <dbReference type="Proteomes" id="UP000286134"/>
    </source>
</evidence>
<reference evidence="1 2" key="1">
    <citation type="journal article" date="2018" name="BMC Genomics">
        <title>Comparative genome analyses reveal sequence features reflecting distinct modes of host-adaptation between dicot and monocot powdery mildew.</title>
        <authorList>
            <person name="Wu Y."/>
            <person name="Ma X."/>
            <person name="Pan Z."/>
            <person name="Kale S.D."/>
            <person name="Song Y."/>
            <person name="King H."/>
            <person name="Zhang Q."/>
            <person name="Presley C."/>
            <person name="Deng X."/>
            <person name="Wei C.I."/>
            <person name="Xiao S."/>
        </authorList>
    </citation>
    <scope>NUCLEOTIDE SEQUENCE [LARGE SCALE GENOMIC DNA]</scope>
    <source>
        <strain evidence="1">UMSG2</strain>
    </source>
</reference>
<organism evidence="1 2">
    <name type="scientific">Erysiphe neolycopersici</name>
    <dbReference type="NCBI Taxonomy" id="212602"/>
    <lineage>
        <taxon>Eukaryota</taxon>
        <taxon>Fungi</taxon>
        <taxon>Dikarya</taxon>
        <taxon>Ascomycota</taxon>
        <taxon>Pezizomycotina</taxon>
        <taxon>Leotiomycetes</taxon>
        <taxon>Erysiphales</taxon>
        <taxon>Erysiphaceae</taxon>
        <taxon>Erysiphe</taxon>
    </lineage>
</organism>
<keyword evidence="2" id="KW-1185">Reference proteome</keyword>
<gene>
    <name evidence="1" type="ORF">OnM2_066048</name>
</gene>
<dbReference type="Proteomes" id="UP000286134">
    <property type="component" value="Unassembled WGS sequence"/>
</dbReference>
<dbReference type="AlphaFoldDB" id="A0A420HMP2"/>
<dbReference type="EMBL" id="MCFK01006611">
    <property type="protein sequence ID" value="RKF58692.1"/>
    <property type="molecule type" value="Genomic_DNA"/>
</dbReference>
<protein>
    <submittedName>
        <fullName evidence="1">Uncharacterized protein</fullName>
    </submittedName>
</protein>
<accession>A0A420HMP2</accession>
<proteinExistence type="predicted"/>
<sequence>MPQVNENLISYIARAKDLWNLAGGRKTIRTEPIYDMGFNFIMRGCVSAIENGAMGVTDLKEEIS</sequence>
<name>A0A420HMP2_9PEZI</name>
<comment type="caution">
    <text evidence="1">The sequence shown here is derived from an EMBL/GenBank/DDBJ whole genome shotgun (WGS) entry which is preliminary data.</text>
</comment>
<evidence type="ECO:0000313" key="1">
    <source>
        <dbReference type="EMBL" id="RKF58692.1"/>
    </source>
</evidence>
<dbReference type="OrthoDB" id="10535375at2759"/>